<keyword evidence="3" id="KW-1185">Reference proteome</keyword>
<evidence type="ECO:0000256" key="1">
    <source>
        <dbReference type="SAM" id="Phobius"/>
    </source>
</evidence>
<dbReference type="RefSeq" id="WP_089068222.1">
    <property type="nucleotide sequence ID" value="NZ_CP022358.1"/>
</dbReference>
<dbReference type="KEGG" id="sbj:CF168_14975"/>
<proteinExistence type="predicted"/>
<name>A0A220UPB8_9GAMM</name>
<dbReference type="AlphaFoldDB" id="A0A220UPB8"/>
<keyword evidence="1" id="KW-0472">Membrane</keyword>
<feature type="transmembrane region" description="Helical" evidence="1">
    <location>
        <begin position="91"/>
        <end position="109"/>
    </location>
</feature>
<dbReference type="Proteomes" id="UP000198367">
    <property type="component" value="Chromosome"/>
</dbReference>
<organism evidence="2 3">
    <name type="scientific">Shewanella bicestrii</name>
    <dbReference type="NCBI Taxonomy" id="2018305"/>
    <lineage>
        <taxon>Bacteria</taxon>
        <taxon>Pseudomonadati</taxon>
        <taxon>Pseudomonadota</taxon>
        <taxon>Gammaproteobacteria</taxon>
        <taxon>Alteromonadales</taxon>
        <taxon>Shewanellaceae</taxon>
        <taxon>Shewanella</taxon>
    </lineage>
</organism>
<keyword evidence="1" id="KW-1133">Transmembrane helix</keyword>
<evidence type="ECO:0000313" key="3">
    <source>
        <dbReference type="Proteomes" id="UP000198367"/>
    </source>
</evidence>
<gene>
    <name evidence="2" type="ORF">CF168_14975</name>
</gene>
<sequence length="125" mass="14521">MLTKPVYEALPYGYMASGITSFMLLEPNYALIAAAVIFVLGARIYTMRSQNRRTDPIKRRKSGGIPKMIYDLLPFLYLLGALSIFKFLPEKFYPLLAILLLSYSFYILVRRTLYRRHKLPVTPMF</sequence>
<accession>A0A220UPB8</accession>
<evidence type="ECO:0000313" key="2">
    <source>
        <dbReference type="EMBL" id="ASK70057.1"/>
    </source>
</evidence>
<feature type="transmembrane region" description="Helical" evidence="1">
    <location>
        <begin position="68"/>
        <end position="85"/>
    </location>
</feature>
<keyword evidence="1" id="KW-0812">Transmembrane</keyword>
<protein>
    <submittedName>
        <fullName evidence="2">Uncharacterized protein</fullName>
    </submittedName>
</protein>
<dbReference type="EMBL" id="CP022358">
    <property type="protein sequence ID" value="ASK70057.1"/>
    <property type="molecule type" value="Genomic_DNA"/>
</dbReference>
<reference evidence="2 3" key="1">
    <citation type="submission" date="2017-07" db="EMBL/GenBank/DDBJ databases">
        <title>Phenotypical and genomic characterization of a clinical isolate of Shewanella bicestrii sp. nov. producing an extended-spectrum beta-lactamase and a new oxacillinase variant.</title>
        <authorList>
            <person name="Jousset A.B."/>
            <person name="Bonnin R.A."/>
            <person name="Girlich D."/>
            <person name="Dabos L."/>
            <person name="Potron A."/>
            <person name="Dortet L."/>
            <person name="Glaser P."/>
            <person name="Naas T."/>
        </authorList>
    </citation>
    <scope>NUCLEOTIDE SEQUENCE [LARGE SCALE GENOMIC DNA]</scope>
    <source>
        <strain evidence="2 3">JAB-1</strain>
    </source>
</reference>
<feature type="transmembrane region" description="Helical" evidence="1">
    <location>
        <begin position="29"/>
        <end position="47"/>
    </location>
</feature>